<gene>
    <name evidence="1" type="ORF">KBB96_02865</name>
</gene>
<dbReference type="RefSeq" id="WP_211632061.1">
    <property type="nucleotide sequence ID" value="NZ_CP073100.1"/>
</dbReference>
<dbReference type="AlphaFoldDB" id="A0A975J0N9"/>
<sequence>MQSRNSNRRPGMTLLEMTVVILVLLTLIGVLFIGARAWKKGSDRAACILNLRNFQQAVRSYANINALNPNSPAPGLRSQIVGFGKFMENEPVCPSGAGLYTAPDPDTIPDIGVVYLSCPNIAKAGSTDHFPVQHNDW</sequence>
<accession>A0A975J0N9</accession>
<dbReference type="Proteomes" id="UP000676169">
    <property type="component" value="Chromosome"/>
</dbReference>
<proteinExistence type="predicted"/>
<reference evidence="1" key="1">
    <citation type="submission" date="2021-04" db="EMBL/GenBank/DDBJ databases">
        <title>Luteolibacter sp. 32A isolated from the skin of an Anderson's salamander (Ambystoma andersonii).</title>
        <authorList>
            <person name="Spergser J."/>
            <person name="Busse H.-J."/>
        </authorList>
    </citation>
    <scope>NUCLEOTIDE SEQUENCE</scope>
    <source>
        <strain evidence="1">32A</strain>
    </source>
</reference>
<evidence type="ECO:0000313" key="1">
    <source>
        <dbReference type="EMBL" id="QUE51839.1"/>
    </source>
</evidence>
<protein>
    <submittedName>
        <fullName evidence="1">Type II secretion system protein</fullName>
    </submittedName>
</protein>
<name>A0A975J0N9_9BACT</name>
<dbReference type="EMBL" id="CP073100">
    <property type="protein sequence ID" value="QUE51839.1"/>
    <property type="molecule type" value="Genomic_DNA"/>
</dbReference>
<dbReference type="KEGG" id="lamb:KBB96_02865"/>
<dbReference type="SUPFAM" id="SSF54523">
    <property type="entry name" value="Pili subunits"/>
    <property type="match status" value="1"/>
</dbReference>
<dbReference type="InterPro" id="IPR045584">
    <property type="entry name" value="Pilin-like"/>
</dbReference>
<keyword evidence="2" id="KW-1185">Reference proteome</keyword>
<organism evidence="1 2">
    <name type="scientific">Luteolibacter ambystomatis</name>
    <dbReference type="NCBI Taxonomy" id="2824561"/>
    <lineage>
        <taxon>Bacteria</taxon>
        <taxon>Pseudomonadati</taxon>
        <taxon>Verrucomicrobiota</taxon>
        <taxon>Verrucomicrobiia</taxon>
        <taxon>Verrucomicrobiales</taxon>
        <taxon>Verrucomicrobiaceae</taxon>
        <taxon>Luteolibacter</taxon>
    </lineage>
</organism>
<evidence type="ECO:0000313" key="2">
    <source>
        <dbReference type="Proteomes" id="UP000676169"/>
    </source>
</evidence>